<dbReference type="AlphaFoldDB" id="A0A7W4W6B9"/>
<dbReference type="GO" id="GO:0050660">
    <property type="term" value="F:flavin adenine dinucleotide binding"/>
    <property type="evidence" value="ECO:0007669"/>
    <property type="project" value="InterPro"/>
</dbReference>
<feature type="binding site" evidence="12 15">
    <location>
        <begin position="17"/>
        <end position="19"/>
    </location>
    <ligand>
        <name>FMN</name>
        <dbReference type="ChEBI" id="CHEBI:58210"/>
    </ligand>
</feature>
<feature type="binding site" evidence="12 15">
    <location>
        <position position="140"/>
    </location>
    <ligand>
        <name>FMN</name>
        <dbReference type="ChEBI" id="CHEBI:58210"/>
    </ligand>
</feature>
<evidence type="ECO:0000313" key="18">
    <source>
        <dbReference type="Proteomes" id="UP000537130"/>
    </source>
</evidence>
<feature type="binding site" evidence="12 15">
    <location>
        <begin position="225"/>
        <end position="226"/>
    </location>
    <ligand>
        <name>FMN</name>
        <dbReference type="ChEBI" id="CHEBI:58210"/>
    </ligand>
</feature>
<dbReference type="PANTHER" id="PTHR45846">
    <property type="entry name" value="TRNA-DIHYDROURIDINE(47) SYNTHASE [NAD(P)(+)]-LIKE"/>
    <property type="match status" value="1"/>
</dbReference>
<dbReference type="InterPro" id="IPR024036">
    <property type="entry name" value="tRNA-dHydroUridine_Synthase_C"/>
</dbReference>
<keyword evidence="18" id="KW-1185">Reference proteome</keyword>
<evidence type="ECO:0000256" key="11">
    <source>
        <dbReference type="ARBA" id="ARBA00048802"/>
    </source>
</evidence>
<evidence type="ECO:0000313" key="17">
    <source>
        <dbReference type="EMBL" id="MBB3048150.1"/>
    </source>
</evidence>
<evidence type="ECO:0000256" key="1">
    <source>
        <dbReference type="ARBA" id="ARBA00001917"/>
    </source>
</evidence>
<dbReference type="GO" id="GO:0017150">
    <property type="term" value="F:tRNA dihydrouridine synthase activity"/>
    <property type="evidence" value="ECO:0007669"/>
    <property type="project" value="UniProtKB-UniRule"/>
</dbReference>
<dbReference type="InterPro" id="IPR001269">
    <property type="entry name" value="DUS_fam"/>
</dbReference>
<comment type="cofactor">
    <cofactor evidence="1 12 13 15">
        <name>FMN</name>
        <dbReference type="ChEBI" id="CHEBI:58210"/>
    </cofactor>
</comment>
<comment type="catalytic activity">
    <reaction evidence="10 12">
        <text>a 5,6-dihydrouridine in tRNA + NADP(+) = a uridine in tRNA + NADPH + H(+)</text>
        <dbReference type="Rhea" id="RHEA:23624"/>
        <dbReference type="Rhea" id="RHEA-COMP:13339"/>
        <dbReference type="Rhea" id="RHEA-COMP:13887"/>
        <dbReference type="ChEBI" id="CHEBI:15378"/>
        <dbReference type="ChEBI" id="CHEBI:57783"/>
        <dbReference type="ChEBI" id="CHEBI:58349"/>
        <dbReference type="ChEBI" id="CHEBI:65315"/>
        <dbReference type="ChEBI" id="CHEBI:74443"/>
    </reaction>
</comment>
<dbReference type="PROSITE" id="PS01136">
    <property type="entry name" value="UPF0034"/>
    <property type="match status" value="1"/>
</dbReference>
<gene>
    <name evidence="12" type="primary">dusB</name>
    <name evidence="17" type="ORF">FHR99_002416</name>
</gene>
<evidence type="ECO:0000256" key="15">
    <source>
        <dbReference type="PIRSR" id="PIRSR006621-2"/>
    </source>
</evidence>
<protein>
    <recommendedName>
        <fullName evidence="12">tRNA-dihydrouridine synthase B</fullName>
        <ecNumber evidence="12">1.3.1.-</ecNumber>
    </recommendedName>
</protein>
<evidence type="ECO:0000256" key="9">
    <source>
        <dbReference type="ARBA" id="ARBA00023002"/>
    </source>
</evidence>
<reference evidence="17 18" key="1">
    <citation type="submission" date="2020-08" db="EMBL/GenBank/DDBJ databases">
        <title>Genomic Encyclopedia of Type Strains, Phase III (KMG-III): the genomes of soil and plant-associated and newly described type strains.</title>
        <authorList>
            <person name="Whitman W."/>
        </authorList>
    </citation>
    <scope>NUCLEOTIDE SEQUENCE [LARGE SCALE GENOMIC DNA]</scope>
    <source>
        <strain evidence="17 18">CECT 8654</strain>
    </source>
</reference>
<comment type="function">
    <text evidence="2 12 13">Catalyzes the synthesis of 5,6-dihydrouridine (D), a modified base found in the D-loop of most tRNAs, via the reduction of the C5-C6 double bond in target uridines.</text>
</comment>
<dbReference type="InterPro" id="IPR032887">
    <property type="entry name" value="DusB"/>
</dbReference>
<keyword evidence="9 12" id="KW-0560">Oxidoreductase</keyword>
<organism evidence="17 18">
    <name type="scientific">Litorivivens lipolytica</name>
    <dbReference type="NCBI Taxonomy" id="1524264"/>
    <lineage>
        <taxon>Bacteria</taxon>
        <taxon>Pseudomonadati</taxon>
        <taxon>Pseudomonadota</taxon>
        <taxon>Gammaproteobacteria</taxon>
        <taxon>Litorivivens</taxon>
    </lineage>
</organism>
<evidence type="ECO:0000256" key="7">
    <source>
        <dbReference type="ARBA" id="ARBA00022857"/>
    </source>
</evidence>
<feature type="binding site" evidence="15">
    <location>
        <position position="170"/>
    </location>
    <ligand>
        <name>FMN</name>
        <dbReference type="ChEBI" id="CHEBI:58210"/>
    </ligand>
</feature>
<comment type="similarity">
    <text evidence="13">Belongs to the dus family.</text>
</comment>
<dbReference type="Gene3D" id="1.10.1200.80">
    <property type="entry name" value="Putative flavin oxidoreducatase, domain 2"/>
    <property type="match status" value="1"/>
</dbReference>
<feature type="domain" description="DUS-like FMN-binding" evidence="16">
    <location>
        <begin position="15"/>
        <end position="311"/>
    </location>
</feature>
<dbReference type="HAMAP" id="MF_02042">
    <property type="entry name" value="DusB_subfam"/>
    <property type="match status" value="1"/>
</dbReference>
<keyword evidence="6 12" id="KW-0819">tRNA processing</keyword>
<comment type="caution">
    <text evidence="17">The sequence shown here is derived from an EMBL/GenBank/DDBJ whole genome shotgun (WGS) entry which is preliminary data.</text>
</comment>
<comment type="similarity">
    <text evidence="12">Belongs to the Dus family. DusB subfamily.</text>
</comment>
<evidence type="ECO:0000256" key="8">
    <source>
        <dbReference type="ARBA" id="ARBA00022884"/>
    </source>
</evidence>
<proteinExistence type="inferred from homology"/>
<keyword evidence="7 12" id="KW-0521">NADP</keyword>
<dbReference type="Pfam" id="PF01207">
    <property type="entry name" value="Dus"/>
    <property type="match status" value="1"/>
</dbReference>
<dbReference type="Proteomes" id="UP000537130">
    <property type="component" value="Unassembled WGS sequence"/>
</dbReference>
<dbReference type="CDD" id="cd02801">
    <property type="entry name" value="DUS_like_FMN"/>
    <property type="match status" value="1"/>
</dbReference>
<comment type="catalytic activity">
    <reaction evidence="11 12">
        <text>a 5,6-dihydrouridine in tRNA + NAD(+) = a uridine in tRNA + NADH + H(+)</text>
        <dbReference type="Rhea" id="RHEA:54452"/>
        <dbReference type="Rhea" id="RHEA-COMP:13339"/>
        <dbReference type="Rhea" id="RHEA-COMP:13887"/>
        <dbReference type="ChEBI" id="CHEBI:15378"/>
        <dbReference type="ChEBI" id="CHEBI:57540"/>
        <dbReference type="ChEBI" id="CHEBI:57945"/>
        <dbReference type="ChEBI" id="CHEBI:65315"/>
        <dbReference type="ChEBI" id="CHEBI:74443"/>
    </reaction>
</comment>
<name>A0A7W4W6B9_9GAMM</name>
<evidence type="ECO:0000256" key="13">
    <source>
        <dbReference type="PIRNR" id="PIRNR006621"/>
    </source>
</evidence>
<sequence>MIRIGRFSLAGRAVLAPMAGVTDMPFRRLCREFGASLTASEMVISNSELRDSRKTQLRLAQDESEQIRVVQIAGSIPEAMAEAARYNDTLGADIIDINMGCPAKKVCKRDAGSALLRDPQLVKEILQAVVAAVEVPVTLKFRTGWSPEHRNGVEIARIAEDSGIQSLAVHGRTRACRYHGTVEYDTIAAIKQNVSLPVFANGDITSPTQAKAVLDYTGADGVMIGRGAQGQPWLFREINHYLATGTLREGPTEAERFDTMLRHVKALHDFYGERQGLKIARKHVSWYLQHIADSDDTRRQFNSLTDASAQIDAIHRLAAEWSAYTTGEQAA</sequence>
<dbReference type="GO" id="GO:0010181">
    <property type="term" value="F:FMN binding"/>
    <property type="evidence" value="ECO:0007669"/>
    <property type="project" value="UniProtKB-UniRule"/>
</dbReference>
<dbReference type="SUPFAM" id="SSF51395">
    <property type="entry name" value="FMN-linked oxidoreductases"/>
    <property type="match status" value="1"/>
</dbReference>
<evidence type="ECO:0000256" key="5">
    <source>
        <dbReference type="ARBA" id="ARBA00022643"/>
    </source>
</evidence>
<dbReference type="GO" id="GO:0000049">
    <property type="term" value="F:tRNA binding"/>
    <property type="evidence" value="ECO:0007669"/>
    <property type="project" value="UniProtKB-UniRule"/>
</dbReference>
<feature type="binding site" evidence="12 15">
    <location>
        <position position="71"/>
    </location>
    <ligand>
        <name>FMN</name>
        <dbReference type="ChEBI" id="CHEBI:58210"/>
    </ligand>
</feature>
<keyword evidence="8 12" id="KW-0694">RNA-binding</keyword>
<evidence type="ECO:0000256" key="4">
    <source>
        <dbReference type="ARBA" id="ARBA00022630"/>
    </source>
</evidence>
<dbReference type="PANTHER" id="PTHR45846:SF1">
    <property type="entry name" value="TRNA-DIHYDROURIDINE(47) SYNTHASE [NAD(P)(+)]-LIKE"/>
    <property type="match status" value="1"/>
</dbReference>
<keyword evidence="15" id="KW-0547">Nucleotide-binding</keyword>
<evidence type="ECO:0000256" key="3">
    <source>
        <dbReference type="ARBA" id="ARBA00022555"/>
    </source>
</evidence>
<evidence type="ECO:0000256" key="12">
    <source>
        <dbReference type="HAMAP-Rule" id="MF_02042"/>
    </source>
</evidence>
<dbReference type="PIRSF" id="PIRSF006621">
    <property type="entry name" value="Dus"/>
    <property type="match status" value="1"/>
</dbReference>
<dbReference type="InterPro" id="IPR035587">
    <property type="entry name" value="DUS-like_FMN-bd"/>
</dbReference>
<feature type="binding site" evidence="12">
    <location>
        <begin position="201"/>
        <end position="203"/>
    </location>
    <ligand>
        <name>FMN</name>
        <dbReference type="ChEBI" id="CHEBI:58210"/>
    </ligand>
</feature>
<evidence type="ECO:0000256" key="2">
    <source>
        <dbReference type="ARBA" id="ARBA00002790"/>
    </source>
</evidence>
<keyword evidence="4 12" id="KW-0285">Flavoprotein</keyword>
<keyword evidence="3 12" id="KW-0820">tRNA-binding</keyword>
<accession>A0A7W4W6B9</accession>
<dbReference type="InterPro" id="IPR018517">
    <property type="entry name" value="tRNA_hU_synthase_CS"/>
</dbReference>
<dbReference type="InterPro" id="IPR013785">
    <property type="entry name" value="Aldolase_TIM"/>
</dbReference>
<evidence type="ECO:0000256" key="10">
    <source>
        <dbReference type="ARBA" id="ARBA00048205"/>
    </source>
</evidence>
<feature type="active site" description="Proton donor" evidence="12 14">
    <location>
        <position position="101"/>
    </location>
</feature>
<dbReference type="Gene3D" id="3.20.20.70">
    <property type="entry name" value="Aldolase class I"/>
    <property type="match status" value="1"/>
</dbReference>
<dbReference type="NCBIfam" id="TIGR00737">
    <property type="entry name" value="nifR3_yhdG"/>
    <property type="match status" value="1"/>
</dbReference>
<evidence type="ECO:0000259" key="16">
    <source>
        <dbReference type="Pfam" id="PF01207"/>
    </source>
</evidence>
<keyword evidence="5 12" id="KW-0288">FMN</keyword>
<dbReference type="EMBL" id="JACHWY010000002">
    <property type="protein sequence ID" value="MBB3048150.1"/>
    <property type="molecule type" value="Genomic_DNA"/>
</dbReference>
<evidence type="ECO:0000256" key="14">
    <source>
        <dbReference type="PIRSR" id="PIRSR006621-1"/>
    </source>
</evidence>
<dbReference type="EC" id="1.3.1.-" evidence="12"/>
<evidence type="ECO:0000256" key="6">
    <source>
        <dbReference type="ARBA" id="ARBA00022694"/>
    </source>
</evidence>
<dbReference type="InterPro" id="IPR004652">
    <property type="entry name" value="DusB-like"/>
</dbReference>